<gene>
    <name evidence="3" type="ORF">PILCRDRAFT_8091</name>
</gene>
<feature type="domain" description="DUF6699" evidence="2">
    <location>
        <begin position="246"/>
        <end position="378"/>
    </location>
</feature>
<dbReference type="InterPro" id="IPR046522">
    <property type="entry name" value="DUF6699"/>
</dbReference>
<feature type="region of interest" description="Disordered" evidence="1">
    <location>
        <begin position="1"/>
        <end position="44"/>
    </location>
</feature>
<sequence>MTSRVHSEPTRSTSPPHPPSSKTPRERRHPVPKPSYPPVSIAPSYHDPYGGSPAIVYGGTGAPPLVAKAGFSTPQFYTTSATRPPVMTPAWGPPVYIDGQGPYFTPAAPATWYHPSHHRRSPSPPVQPVPSWAAPLPTSHMYTHSEPARPWPPPTVYHQPPIQGYPPPQRPPSAHRRSSSTQPLSRPKTMSSNPQGVDDFISKWAVGAHYGPVLNPFIASIVHPEFLINPMLLLPPPEKKNSTAMIWNMLYPGSYARLPNDPSGESWFEKRIEPATFPRMSRIRIISRAFPWTIQINAEANEIAVTCRDVVDQLHKYLCVLLGPIEMDDVTPEHRKAMSAAFRANRSQDIPAEVFRDSIGMRRIDWLCKNTMFEGFEEDKVYIEERLSVFVPGTFVLRCGISTMMAPTQRRLRSKSISKSTLTLPDSRWCVRQASSSPLYAHN</sequence>
<name>A0A0C3B7N1_PILCF</name>
<accession>A0A0C3B7N1</accession>
<evidence type="ECO:0000313" key="3">
    <source>
        <dbReference type="EMBL" id="KIM82278.1"/>
    </source>
</evidence>
<dbReference type="STRING" id="765440.A0A0C3B7N1"/>
<keyword evidence="4" id="KW-1185">Reference proteome</keyword>
<protein>
    <recommendedName>
        <fullName evidence="2">DUF6699 domain-containing protein</fullName>
    </recommendedName>
</protein>
<dbReference type="Pfam" id="PF20415">
    <property type="entry name" value="DUF6699"/>
    <property type="match status" value="1"/>
</dbReference>
<feature type="compositionally biased region" description="Polar residues" evidence="1">
    <location>
        <begin position="179"/>
        <end position="195"/>
    </location>
</feature>
<dbReference type="OrthoDB" id="3352225at2759"/>
<evidence type="ECO:0000256" key="1">
    <source>
        <dbReference type="SAM" id="MobiDB-lite"/>
    </source>
</evidence>
<evidence type="ECO:0000259" key="2">
    <source>
        <dbReference type="Pfam" id="PF20415"/>
    </source>
</evidence>
<dbReference type="AlphaFoldDB" id="A0A0C3B7N1"/>
<organism evidence="3 4">
    <name type="scientific">Piloderma croceum (strain F 1598)</name>
    <dbReference type="NCBI Taxonomy" id="765440"/>
    <lineage>
        <taxon>Eukaryota</taxon>
        <taxon>Fungi</taxon>
        <taxon>Dikarya</taxon>
        <taxon>Basidiomycota</taxon>
        <taxon>Agaricomycotina</taxon>
        <taxon>Agaricomycetes</taxon>
        <taxon>Agaricomycetidae</taxon>
        <taxon>Atheliales</taxon>
        <taxon>Atheliaceae</taxon>
        <taxon>Piloderma</taxon>
    </lineage>
</organism>
<dbReference type="HOGENOM" id="CLU_618356_0_0_1"/>
<evidence type="ECO:0000313" key="4">
    <source>
        <dbReference type="Proteomes" id="UP000054166"/>
    </source>
</evidence>
<dbReference type="EMBL" id="KN832995">
    <property type="protein sequence ID" value="KIM82278.1"/>
    <property type="molecule type" value="Genomic_DNA"/>
</dbReference>
<dbReference type="InParanoid" id="A0A0C3B7N1"/>
<dbReference type="Proteomes" id="UP000054166">
    <property type="component" value="Unassembled WGS sequence"/>
</dbReference>
<proteinExistence type="predicted"/>
<feature type="region of interest" description="Disordered" evidence="1">
    <location>
        <begin position="143"/>
        <end position="195"/>
    </location>
</feature>
<reference evidence="4" key="2">
    <citation type="submission" date="2015-01" db="EMBL/GenBank/DDBJ databases">
        <title>Evolutionary Origins and Diversification of the Mycorrhizal Mutualists.</title>
        <authorList>
            <consortium name="DOE Joint Genome Institute"/>
            <consortium name="Mycorrhizal Genomics Consortium"/>
            <person name="Kohler A."/>
            <person name="Kuo A."/>
            <person name="Nagy L.G."/>
            <person name="Floudas D."/>
            <person name="Copeland A."/>
            <person name="Barry K.W."/>
            <person name="Cichocki N."/>
            <person name="Veneault-Fourrey C."/>
            <person name="LaButti K."/>
            <person name="Lindquist E.A."/>
            <person name="Lipzen A."/>
            <person name="Lundell T."/>
            <person name="Morin E."/>
            <person name="Murat C."/>
            <person name="Riley R."/>
            <person name="Ohm R."/>
            <person name="Sun H."/>
            <person name="Tunlid A."/>
            <person name="Henrissat B."/>
            <person name="Grigoriev I.V."/>
            <person name="Hibbett D.S."/>
            <person name="Martin F."/>
        </authorList>
    </citation>
    <scope>NUCLEOTIDE SEQUENCE [LARGE SCALE GENOMIC DNA]</scope>
    <source>
        <strain evidence="4">F 1598</strain>
    </source>
</reference>
<reference evidence="3 4" key="1">
    <citation type="submission" date="2014-04" db="EMBL/GenBank/DDBJ databases">
        <authorList>
            <consortium name="DOE Joint Genome Institute"/>
            <person name="Kuo A."/>
            <person name="Tarkka M."/>
            <person name="Buscot F."/>
            <person name="Kohler A."/>
            <person name="Nagy L.G."/>
            <person name="Floudas D."/>
            <person name="Copeland A."/>
            <person name="Barry K.W."/>
            <person name="Cichocki N."/>
            <person name="Veneault-Fourrey C."/>
            <person name="LaButti K."/>
            <person name="Lindquist E.A."/>
            <person name="Lipzen A."/>
            <person name="Lundell T."/>
            <person name="Morin E."/>
            <person name="Murat C."/>
            <person name="Sun H."/>
            <person name="Tunlid A."/>
            <person name="Henrissat B."/>
            <person name="Grigoriev I.V."/>
            <person name="Hibbett D.S."/>
            <person name="Martin F."/>
            <person name="Nordberg H.P."/>
            <person name="Cantor M.N."/>
            <person name="Hua S.X."/>
        </authorList>
    </citation>
    <scope>NUCLEOTIDE SEQUENCE [LARGE SCALE GENOMIC DNA]</scope>
    <source>
        <strain evidence="3 4">F 1598</strain>
    </source>
</reference>